<comment type="subcellular location">
    <subcellularLocation>
        <location evidence="8">Endomembrane system</location>
        <topology evidence="8">Single-pass type IV membrane protein</topology>
    </subcellularLocation>
</comment>
<protein>
    <recommendedName>
        <fullName evidence="10">F-box domain-containing protein</fullName>
    </recommendedName>
</protein>
<evidence type="ECO:0000256" key="1">
    <source>
        <dbReference type="ARBA" id="ARBA00006108"/>
    </source>
</evidence>
<dbReference type="GO" id="GO:0005737">
    <property type="term" value="C:cytoplasm"/>
    <property type="evidence" value="ECO:0007669"/>
    <property type="project" value="UniProtKB-ARBA"/>
</dbReference>
<dbReference type="SMART" id="SM00256">
    <property type="entry name" value="FBOX"/>
    <property type="match status" value="1"/>
</dbReference>
<dbReference type="Gene3D" id="1.20.58.400">
    <property type="entry name" value="t-snare proteins"/>
    <property type="match status" value="1"/>
</dbReference>
<comment type="similarity">
    <text evidence="1">Belongs to the VTI1 family.</text>
</comment>
<evidence type="ECO:0000256" key="8">
    <source>
        <dbReference type="ARBA" id="ARBA00046280"/>
    </source>
</evidence>
<keyword evidence="4" id="KW-0653">Protein transport</keyword>
<gene>
    <name evidence="11" type="ORF">G4B88_000613</name>
</gene>
<dbReference type="Pfam" id="PF07734">
    <property type="entry name" value="FBA_1"/>
    <property type="match status" value="1"/>
</dbReference>
<dbReference type="PROSITE" id="PS50181">
    <property type="entry name" value="FBOX"/>
    <property type="match status" value="1"/>
</dbReference>
<evidence type="ECO:0000259" key="10">
    <source>
        <dbReference type="PROSITE" id="PS50181"/>
    </source>
</evidence>
<evidence type="ECO:0000313" key="12">
    <source>
        <dbReference type="Proteomes" id="UP000583929"/>
    </source>
</evidence>
<sequence length="467" mass="52407">MAKMVRFCDLPKEIIENIMLWVPANSLVQSKVVNKFWYSLISGLINDPKFVSNHLLITKNQSSTSLLFKWLSHHVDHSLIAYKLLTVNYDDRGEDDPLMSVMEPLSIHLPEPIGDESFWFSGYHCDGLIVLVNDVGTMALCNPALKEFMFLPQPGNFIIEGSPRFPNGVVGFGFDSLNNDYKCVAIWCHNKCKVEVYTMSSNYWRKISMSQDIISVWNDSVVLLWRDDRENILRIFTVDVAEDASCSWTKYEYVGDGPLENICFGVPIRKNGEILMEVKKDGHKQLVSFNIHTQKIRNVVCDVDSTTARSARRPPPPSSLLVASSSSSLLPSSTVAAAQPQAINDSIPRLPSPLPASVDECQYCELSANLSKKCTAAGTLDGEQKKQKISEIKTRIDEAESLIQKMDLEARALQPNVKVVLLAKLREYKSDLNNLKTEVKRLVSRNLNASARDELLESGMANTLTKF</sequence>
<dbReference type="InterPro" id="IPR050796">
    <property type="entry name" value="SCF_F-box_component"/>
</dbReference>
<dbReference type="SUPFAM" id="SSF47661">
    <property type="entry name" value="t-snare proteins"/>
    <property type="match status" value="1"/>
</dbReference>
<dbReference type="GO" id="GO:0012505">
    <property type="term" value="C:endomembrane system"/>
    <property type="evidence" value="ECO:0007669"/>
    <property type="project" value="UniProtKB-SubCell"/>
</dbReference>
<dbReference type="GO" id="GO:0006886">
    <property type="term" value="P:intracellular protein transport"/>
    <property type="evidence" value="ECO:0007669"/>
    <property type="project" value="InterPro"/>
</dbReference>
<feature type="coiled-coil region" evidence="9">
    <location>
        <begin position="382"/>
        <end position="452"/>
    </location>
</feature>
<evidence type="ECO:0000256" key="5">
    <source>
        <dbReference type="ARBA" id="ARBA00022989"/>
    </source>
</evidence>
<dbReference type="EMBL" id="JAATIQ010000553">
    <property type="protein sequence ID" value="KAF4351575.1"/>
    <property type="molecule type" value="Genomic_DNA"/>
</dbReference>
<dbReference type="Proteomes" id="UP000583929">
    <property type="component" value="Unassembled WGS sequence"/>
</dbReference>
<keyword evidence="3" id="KW-0812">Transmembrane</keyword>
<comment type="caution">
    <text evidence="11">The sequence shown here is derived from an EMBL/GenBank/DDBJ whole genome shotgun (WGS) entry which is preliminary data.</text>
</comment>
<dbReference type="Pfam" id="PF00646">
    <property type="entry name" value="F-box"/>
    <property type="match status" value="1"/>
</dbReference>
<dbReference type="PANTHER" id="PTHR31672">
    <property type="entry name" value="BNACNNG10540D PROTEIN"/>
    <property type="match status" value="1"/>
</dbReference>
<keyword evidence="2" id="KW-0813">Transport</keyword>
<dbReference type="Pfam" id="PF05008">
    <property type="entry name" value="V-SNARE"/>
    <property type="match status" value="1"/>
</dbReference>
<dbReference type="GO" id="GO:0016020">
    <property type="term" value="C:membrane"/>
    <property type="evidence" value="ECO:0007669"/>
    <property type="project" value="InterPro"/>
</dbReference>
<keyword evidence="6 9" id="KW-0175">Coiled coil</keyword>
<dbReference type="NCBIfam" id="TIGR01640">
    <property type="entry name" value="F_box_assoc_1"/>
    <property type="match status" value="1"/>
</dbReference>
<feature type="domain" description="F-box" evidence="10">
    <location>
        <begin position="4"/>
        <end position="53"/>
    </location>
</feature>
<dbReference type="GO" id="GO:0016192">
    <property type="term" value="P:vesicle-mediated transport"/>
    <property type="evidence" value="ECO:0007669"/>
    <property type="project" value="InterPro"/>
</dbReference>
<keyword evidence="7" id="KW-0472">Membrane</keyword>
<dbReference type="SUPFAM" id="SSF81383">
    <property type="entry name" value="F-box domain"/>
    <property type="match status" value="1"/>
</dbReference>
<dbReference type="PANTHER" id="PTHR31672:SF13">
    <property type="entry name" value="F-BOX PROTEIN CPR30-LIKE"/>
    <property type="match status" value="1"/>
</dbReference>
<keyword evidence="12" id="KW-1185">Reference proteome</keyword>
<dbReference type="InterPro" id="IPR017451">
    <property type="entry name" value="F-box-assoc_interact_dom"/>
</dbReference>
<evidence type="ECO:0000256" key="3">
    <source>
        <dbReference type="ARBA" id="ARBA00022692"/>
    </source>
</evidence>
<dbReference type="InterPro" id="IPR036047">
    <property type="entry name" value="F-box-like_dom_sf"/>
</dbReference>
<dbReference type="InterPro" id="IPR006527">
    <property type="entry name" value="F-box-assoc_dom_typ1"/>
</dbReference>
<dbReference type="InterPro" id="IPR007705">
    <property type="entry name" value="Vesicle_trsprt_v-SNARE_N"/>
</dbReference>
<evidence type="ECO:0000256" key="4">
    <source>
        <dbReference type="ARBA" id="ARBA00022927"/>
    </source>
</evidence>
<dbReference type="FunFam" id="1.20.58.400:FF:000001">
    <property type="entry name" value="Vesicle transport through interaction with t-SNAREs homolog 1A"/>
    <property type="match status" value="1"/>
</dbReference>
<dbReference type="InterPro" id="IPR001810">
    <property type="entry name" value="F-box_dom"/>
</dbReference>
<evidence type="ECO:0000256" key="9">
    <source>
        <dbReference type="SAM" id="Coils"/>
    </source>
</evidence>
<dbReference type="AlphaFoldDB" id="A0A7J6DZI6"/>
<keyword evidence="5" id="KW-1133">Transmembrane helix</keyword>
<evidence type="ECO:0000256" key="7">
    <source>
        <dbReference type="ARBA" id="ARBA00023136"/>
    </source>
</evidence>
<reference evidence="11 12" key="1">
    <citation type="journal article" date="2020" name="bioRxiv">
        <title>Sequence and annotation of 42 cannabis genomes reveals extensive copy number variation in cannabinoid synthesis and pathogen resistance genes.</title>
        <authorList>
            <person name="Mckernan K.J."/>
            <person name="Helbert Y."/>
            <person name="Kane L.T."/>
            <person name="Ebling H."/>
            <person name="Zhang L."/>
            <person name="Liu B."/>
            <person name="Eaton Z."/>
            <person name="Mclaughlin S."/>
            <person name="Kingan S."/>
            <person name="Baybayan P."/>
            <person name="Concepcion G."/>
            <person name="Jordan M."/>
            <person name="Riva A."/>
            <person name="Barbazuk W."/>
            <person name="Harkins T."/>
        </authorList>
    </citation>
    <scope>NUCLEOTIDE SEQUENCE [LARGE SCALE GENOMIC DNA]</scope>
    <source>
        <strain evidence="12">cv. Jamaican Lion 4</strain>
        <tissue evidence="11">Leaf</tissue>
    </source>
</reference>
<evidence type="ECO:0000256" key="2">
    <source>
        <dbReference type="ARBA" id="ARBA00022448"/>
    </source>
</evidence>
<dbReference type="InterPro" id="IPR010989">
    <property type="entry name" value="SNARE"/>
</dbReference>
<accession>A0A7J6DZI6</accession>
<proteinExistence type="inferred from homology"/>
<organism evidence="11 12">
    <name type="scientific">Cannabis sativa</name>
    <name type="common">Hemp</name>
    <name type="synonym">Marijuana</name>
    <dbReference type="NCBI Taxonomy" id="3483"/>
    <lineage>
        <taxon>Eukaryota</taxon>
        <taxon>Viridiplantae</taxon>
        <taxon>Streptophyta</taxon>
        <taxon>Embryophyta</taxon>
        <taxon>Tracheophyta</taxon>
        <taxon>Spermatophyta</taxon>
        <taxon>Magnoliopsida</taxon>
        <taxon>eudicotyledons</taxon>
        <taxon>Gunneridae</taxon>
        <taxon>Pentapetalae</taxon>
        <taxon>rosids</taxon>
        <taxon>fabids</taxon>
        <taxon>Rosales</taxon>
        <taxon>Cannabaceae</taxon>
        <taxon>Cannabis</taxon>
    </lineage>
</organism>
<name>A0A7J6DZI6_CANSA</name>
<evidence type="ECO:0000256" key="6">
    <source>
        <dbReference type="ARBA" id="ARBA00023054"/>
    </source>
</evidence>
<evidence type="ECO:0000313" key="11">
    <source>
        <dbReference type="EMBL" id="KAF4351575.1"/>
    </source>
</evidence>
<dbReference type="InterPro" id="IPR038407">
    <property type="entry name" value="v-SNARE_N_sf"/>
</dbReference>